<dbReference type="AlphaFoldDB" id="A0AAD8QRM2"/>
<proteinExistence type="inferred from homology"/>
<keyword evidence="5" id="KW-1185">Reference proteome</keyword>
<sequence>MWRRTADLQAVACKRRDEEARMARAKRKRREERDTAHGLDHARIVGTLLHDTAFSPGRAQLLIPPPMAATRAAAAAASAKQVTRKNFPESLRELAAHMKECDYVAVAALKTGAPTGWRRALPVDTAETAYLKAKFAAESFQPLHIAVCPFRVDATSRSTVVAYPYNFHLFPRDELHVGMPSYSFSCQSSYLSSMARDGFDFNMCIYDGISYLSRVQESLARQKIVIPHLRQPSPSPSTSVADSVFTTRIKSRIQHWRKGYAEPRKKADDSLVNSLRKLILGGESYGSRPSMSVDVCSDRQVQLVLEIIGHTFDDLVPLVIPDKSGVARAVRVIFTSSAEDKNLLLMDIRKLEDEHSFKFRGFREVVDLLSSSQKPIISYNCLSDLTMIHTKFIGPLPPNMHEFMCSLRMVFSSVVDIGHLWREIGPLRKAKNIQAALSYLQRQYFVPMEIEIPQQDGTNSVTKGGENVLRITKLFAKLSKLLNISPKCQSQSGEQCYSVEDYCNIFYPGCMAEESDDVDCTNESDTTRTVNTDCVLFLWGFSGISAKELRSRLTRLHHVFLKDFELRLLDKTCSALIFRSSDAAAGLLRDISSESPSLNDFFSEGLKAAGFDVYRKACRSGLWDSDLAEALESASSEPATSTLSGHGSSEIYWNSSLKLDLKEYLEC</sequence>
<dbReference type="InterPro" id="IPR051181">
    <property type="entry name" value="CAF1_poly(A)_ribonucleases"/>
</dbReference>
<dbReference type="Gene3D" id="3.30.420.10">
    <property type="entry name" value="Ribonuclease H-like superfamily/Ribonuclease H"/>
    <property type="match status" value="2"/>
</dbReference>
<dbReference type="InterPro" id="IPR012337">
    <property type="entry name" value="RNaseH-like_sf"/>
</dbReference>
<dbReference type="Pfam" id="PF04857">
    <property type="entry name" value="CAF1"/>
    <property type="match status" value="1"/>
</dbReference>
<protein>
    <submittedName>
        <fullName evidence="4">Uncharacterized protein</fullName>
    </submittedName>
</protein>
<comment type="caution">
    <text evidence="4">The sequence shown here is derived from an EMBL/GenBank/DDBJ whole genome shotgun (WGS) entry which is preliminary data.</text>
</comment>
<gene>
    <name evidence="4" type="ORF">QYE76_031368</name>
</gene>
<dbReference type="GO" id="GO:0000175">
    <property type="term" value="F:3'-5'-RNA exonuclease activity"/>
    <property type="evidence" value="ECO:0007669"/>
    <property type="project" value="TreeGrafter"/>
</dbReference>
<name>A0AAD8QRM2_LOLMU</name>
<evidence type="ECO:0000313" key="5">
    <source>
        <dbReference type="Proteomes" id="UP001231189"/>
    </source>
</evidence>
<dbReference type="InterPro" id="IPR006941">
    <property type="entry name" value="RNase_CAF1"/>
</dbReference>
<accession>A0AAD8QRM2</accession>
<comment type="similarity">
    <text evidence="2">Belongs to the CAF1 family.</text>
</comment>
<dbReference type="SUPFAM" id="SSF53098">
    <property type="entry name" value="Ribonuclease H-like"/>
    <property type="match status" value="1"/>
</dbReference>
<dbReference type="PANTHER" id="PTHR15092:SF42">
    <property type="entry name" value="POLY(A)-SPECIFIC RIBONUCLEASE PARN-LIKE"/>
    <property type="match status" value="1"/>
</dbReference>
<evidence type="ECO:0000256" key="3">
    <source>
        <dbReference type="SAM" id="Coils"/>
    </source>
</evidence>
<dbReference type="Proteomes" id="UP001231189">
    <property type="component" value="Unassembled WGS sequence"/>
</dbReference>
<evidence type="ECO:0000256" key="2">
    <source>
        <dbReference type="ARBA" id="ARBA00008372"/>
    </source>
</evidence>
<evidence type="ECO:0000313" key="4">
    <source>
        <dbReference type="EMBL" id="KAK1607695.1"/>
    </source>
</evidence>
<dbReference type="PANTHER" id="PTHR15092">
    <property type="entry name" value="POLY A -SPECIFIC RIBONUCLEASE/TARGET OF EGR1, MEMBER 1"/>
    <property type="match status" value="1"/>
</dbReference>
<dbReference type="InterPro" id="IPR036397">
    <property type="entry name" value="RNaseH_sf"/>
</dbReference>
<feature type="coiled-coil region" evidence="3">
    <location>
        <begin position="8"/>
        <end position="35"/>
    </location>
</feature>
<evidence type="ECO:0000256" key="1">
    <source>
        <dbReference type="ARBA" id="ARBA00001968"/>
    </source>
</evidence>
<dbReference type="EMBL" id="JAUUTY010000007">
    <property type="protein sequence ID" value="KAK1607695.1"/>
    <property type="molecule type" value="Genomic_DNA"/>
</dbReference>
<organism evidence="4 5">
    <name type="scientific">Lolium multiflorum</name>
    <name type="common">Italian ryegrass</name>
    <name type="synonym">Lolium perenne subsp. multiflorum</name>
    <dbReference type="NCBI Taxonomy" id="4521"/>
    <lineage>
        <taxon>Eukaryota</taxon>
        <taxon>Viridiplantae</taxon>
        <taxon>Streptophyta</taxon>
        <taxon>Embryophyta</taxon>
        <taxon>Tracheophyta</taxon>
        <taxon>Spermatophyta</taxon>
        <taxon>Magnoliopsida</taxon>
        <taxon>Liliopsida</taxon>
        <taxon>Poales</taxon>
        <taxon>Poaceae</taxon>
        <taxon>BOP clade</taxon>
        <taxon>Pooideae</taxon>
        <taxon>Poodae</taxon>
        <taxon>Poeae</taxon>
        <taxon>Poeae Chloroplast Group 2 (Poeae type)</taxon>
        <taxon>Loliodinae</taxon>
        <taxon>Loliinae</taxon>
        <taxon>Lolium</taxon>
    </lineage>
</organism>
<dbReference type="GO" id="GO:0003723">
    <property type="term" value="F:RNA binding"/>
    <property type="evidence" value="ECO:0007669"/>
    <property type="project" value="TreeGrafter"/>
</dbReference>
<reference evidence="4" key="1">
    <citation type="submission" date="2023-07" db="EMBL/GenBank/DDBJ databases">
        <title>A chromosome-level genome assembly of Lolium multiflorum.</title>
        <authorList>
            <person name="Chen Y."/>
            <person name="Copetti D."/>
            <person name="Kolliker R."/>
            <person name="Studer B."/>
        </authorList>
    </citation>
    <scope>NUCLEOTIDE SEQUENCE</scope>
    <source>
        <strain evidence="4">02402/16</strain>
        <tissue evidence="4">Leaf</tissue>
    </source>
</reference>
<comment type="cofactor">
    <cofactor evidence="1">
        <name>a divalent metal cation</name>
        <dbReference type="ChEBI" id="CHEBI:60240"/>
    </cofactor>
</comment>
<keyword evidence="3" id="KW-0175">Coiled coil</keyword>